<name>A0A7G9FQS0_9FIRM</name>
<dbReference type="Gene3D" id="3.40.718.10">
    <property type="entry name" value="Isopropylmalate Dehydrogenase"/>
    <property type="match status" value="1"/>
</dbReference>
<comment type="subunit">
    <text evidence="9 10">Homodimer. Probably interacts with PlsY.</text>
</comment>
<comment type="catalytic activity">
    <reaction evidence="1 10">
        <text>a fatty acyl-[ACP] + phosphate = an acyl phosphate + holo-[ACP]</text>
        <dbReference type="Rhea" id="RHEA:42292"/>
        <dbReference type="Rhea" id="RHEA-COMP:9685"/>
        <dbReference type="Rhea" id="RHEA-COMP:14125"/>
        <dbReference type="ChEBI" id="CHEBI:43474"/>
        <dbReference type="ChEBI" id="CHEBI:59918"/>
        <dbReference type="ChEBI" id="CHEBI:64479"/>
        <dbReference type="ChEBI" id="CHEBI:138651"/>
        <dbReference type="EC" id="2.3.1.274"/>
    </reaction>
</comment>
<keyword evidence="5 10" id="KW-0443">Lipid metabolism</keyword>
<comment type="pathway">
    <text evidence="10">Lipid metabolism; phospholipid metabolism.</text>
</comment>
<evidence type="ECO:0000256" key="1">
    <source>
        <dbReference type="ARBA" id="ARBA00001232"/>
    </source>
</evidence>
<evidence type="ECO:0000256" key="3">
    <source>
        <dbReference type="ARBA" id="ARBA00022516"/>
    </source>
</evidence>
<proteinExistence type="inferred from homology"/>
<dbReference type="KEGG" id="wcp:H9Q76_06415"/>
<evidence type="ECO:0000256" key="4">
    <source>
        <dbReference type="ARBA" id="ARBA00022679"/>
    </source>
</evidence>
<dbReference type="GO" id="GO:0043811">
    <property type="term" value="F:phosphate:acyl-[acyl carrier protein] acyltransferase activity"/>
    <property type="evidence" value="ECO:0007669"/>
    <property type="project" value="UniProtKB-UniRule"/>
</dbReference>
<dbReference type="PIRSF" id="PIRSF002465">
    <property type="entry name" value="Phsphlp_syn_PlsX"/>
    <property type="match status" value="1"/>
</dbReference>
<dbReference type="HAMAP" id="MF_00019">
    <property type="entry name" value="PlsX"/>
    <property type="match status" value="1"/>
</dbReference>
<gene>
    <name evidence="10 11" type="primary">plsX</name>
    <name evidence="11" type="ORF">H9Q76_06415</name>
</gene>
<reference evidence="11 12" key="1">
    <citation type="submission" date="2020-08" db="EMBL/GenBank/DDBJ databases">
        <authorList>
            <person name="Liu C."/>
            <person name="Sun Q."/>
        </authorList>
    </citation>
    <scope>NUCLEOTIDE SEQUENCE [LARGE SCALE GENOMIC DNA]</scope>
    <source>
        <strain evidence="11 12">NSJ-4</strain>
    </source>
</reference>
<keyword evidence="6 10" id="KW-0594">Phospholipid biosynthesis</keyword>
<sequence length="340" mass="36983">MEKIVIAIDTMGTDNGSAYFVQGIAEAMDLYDDLSFIVTGKEEELKTYIDQYGCDKTRIEVVDATEEITCHDAPVDAIRRKKNSSMVLALNAVKEGRAAACISGGNSGALLAGGQFLVGRAKGVKRTPLAPLIPHRYGSSLLIDCGANVDAKPENLVQFAKMGSIYMKNIEGIENPRVGIINIGAEDEKGNELVKSTIPLLRECKDINFIGSVESRDIPNGPADVLVCEAFVGNVLLKFFEGLGKMFMAEIKDTLKSSVKTKIGGALIYKPIKKTFKRYMADDKGGAPLLGLKGLVVKIHGNSKDTEVRSAIEQCRNFVKKDVTNQIIRTFVEEENKGEN</sequence>
<dbReference type="Pfam" id="PF02504">
    <property type="entry name" value="FA_synthesis"/>
    <property type="match status" value="1"/>
</dbReference>
<comment type="function">
    <text evidence="10">Catalyzes the reversible formation of acyl-phosphate (acyl-PO(4)) from acyl-[acyl-carrier-protein] (acyl-ACP). This enzyme utilizes acyl-ACP as fatty acyl donor, but not acyl-CoA.</text>
</comment>
<comment type="subcellular location">
    <subcellularLocation>
        <location evidence="10">Cytoplasm</location>
    </subcellularLocation>
    <text evidence="10">Associated with the membrane possibly through PlsY.</text>
</comment>
<dbReference type="GO" id="GO:0008654">
    <property type="term" value="P:phospholipid biosynthetic process"/>
    <property type="evidence" value="ECO:0007669"/>
    <property type="project" value="UniProtKB-KW"/>
</dbReference>
<keyword evidence="12" id="KW-1185">Reference proteome</keyword>
<evidence type="ECO:0000313" key="12">
    <source>
        <dbReference type="Proteomes" id="UP000515819"/>
    </source>
</evidence>
<dbReference type="InterPro" id="IPR003664">
    <property type="entry name" value="FA_synthesis"/>
</dbReference>
<evidence type="ECO:0000256" key="10">
    <source>
        <dbReference type="HAMAP-Rule" id="MF_00019"/>
    </source>
</evidence>
<evidence type="ECO:0000256" key="8">
    <source>
        <dbReference type="ARBA" id="ARBA00024069"/>
    </source>
</evidence>
<evidence type="ECO:0000256" key="7">
    <source>
        <dbReference type="ARBA" id="ARBA00023264"/>
    </source>
</evidence>
<dbReference type="SUPFAM" id="SSF53659">
    <property type="entry name" value="Isocitrate/Isopropylmalate dehydrogenase-like"/>
    <property type="match status" value="1"/>
</dbReference>
<dbReference type="GO" id="GO:0005737">
    <property type="term" value="C:cytoplasm"/>
    <property type="evidence" value="ECO:0007669"/>
    <property type="project" value="UniProtKB-SubCell"/>
</dbReference>
<dbReference type="GO" id="GO:0006633">
    <property type="term" value="P:fatty acid biosynthetic process"/>
    <property type="evidence" value="ECO:0007669"/>
    <property type="project" value="UniProtKB-UniRule"/>
</dbReference>
<dbReference type="EC" id="2.3.1.274" evidence="8 10"/>
<dbReference type="UniPathway" id="UPA00085"/>
<dbReference type="EMBL" id="CP060632">
    <property type="protein sequence ID" value="QNM00902.1"/>
    <property type="molecule type" value="Genomic_DNA"/>
</dbReference>
<keyword evidence="3 10" id="KW-0444">Lipid biosynthesis</keyword>
<dbReference type="NCBIfam" id="TIGR00182">
    <property type="entry name" value="plsX"/>
    <property type="match status" value="1"/>
</dbReference>
<organism evidence="11 12">
    <name type="scientific">Wujia chipingensis</name>
    <dbReference type="NCBI Taxonomy" id="2763670"/>
    <lineage>
        <taxon>Bacteria</taxon>
        <taxon>Bacillati</taxon>
        <taxon>Bacillota</taxon>
        <taxon>Clostridia</taxon>
        <taxon>Lachnospirales</taxon>
        <taxon>Lachnospiraceae</taxon>
        <taxon>Wujia</taxon>
    </lineage>
</organism>
<protein>
    <recommendedName>
        <fullName evidence="8 10">Phosphate acyltransferase</fullName>
        <ecNumber evidence="8 10">2.3.1.274</ecNumber>
    </recommendedName>
    <alternativeName>
        <fullName evidence="10">Acyl-ACP phosphotransacylase</fullName>
    </alternativeName>
    <alternativeName>
        <fullName evidence="10">Acyl-[acyl-carrier-protein]--phosphate acyltransferase</fullName>
    </alternativeName>
    <alternativeName>
        <fullName evidence="10">Phosphate-acyl-ACP acyltransferase</fullName>
    </alternativeName>
</protein>
<evidence type="ECO:0000256" key="9">
    <source>
        <dbReference type="ARBA" id="ARBA00046608"/>
    </source>
</evidence>
<evidence type="ECO:0000256" key="6">
    <source>
        <dbReference type="ARBA" id="ARBA00023209"/>
    </source>
</evidence>
<keyword evidence="2 10" id="KW-0963">Cytoplasm</keyword>
<dbReference type="InterPro" id="IPR012281">
    <property type="entry name" value="Phospholipid_synth_PlsX-like"/>
</dbReference>
<dbReference type="Proteomes" id="UP000515819">
    <property type="component" value="Chromosome"/>
</dbReference>
<keyword evidence="11" id="KW-0012">Acyltransferase</keyword>
<comment type="similarity">
    <text evidence="10">Belongs to the PlsX family.</text>
</comment>
<keyword evidence="7 10" id="KW-1208">Phospholipid metabolism</keyword>
<evidence type="ECO:0000256" key="5">
    <source>
        <dbReference type="ARBA" id="ARBA00023098"/>
    </source>
</evidence>
<dbReference type="RefSeq" id="WP_021985574.1">
    <property type="nucleotide sequence ID" value="NZ_CP060632.1"/>
</dbReference>
<dbReference type="PANTHER" id="PTHR30100:SF1">
    <property type="entry name" value="PHOSPHATE ACYLTRANSFERASE"/>
    <property type="match status" value="1"/>
</dbReference>
<evidence type="ECO:0000313" key="11">
    <source>
        <dbReference type="EMBL" id="QNM00902.1"/>
    </source>
</evidence>
<keyword evidence="4 10" id="KW-0808">Transferase</keyword>
<evidence type="ECO:0000256" key="2">
    <source>
        <dbReference type="ARBA" id="ARBA00022490"/>
    </source>
</evidence>
<dbReference type="AlphaFoldDB" id="A0A7G9FQS0"/>
<accession>A0A7G9FQS0</accession>
<dbReference type="PANTHER" id="PTHR30100">
    <property type="entry name" value="FATTY ACID/PHOSPHOLIPID SYNTHESIS PROTEIN PLSX"/>
    <property type="match status" value="1"/>
</dbReference>